<dbReference type="PANTHER" id="PTHR30451:SF21">
    <property type="entry name" value="FIMBRIAL USHER DOMAIN-CONTAINING PROTEIN YDET-RELATED"/>
    <property type="match status" value="1"/>
</dbReference>
<reference evidence="10 11" key="1">
    <citation type="submission" date="2018-12" db="EMBL/GenBank/DDBJ databases">
        <authorList>
            <consortium name="Pathogen Informatics"/>
        </authorList>
    </citation>
    <scope>NUCLEOTIDE SEQUENCE [LARGE SCALE GENOMIC DNA]</scope>
    <source>
        <strain evidence="10 11">NCTC9044</strain>
    </source>
</reference>
<dbReference type="GO" id="GO:0015473">
    <property type="term" value="F:fimbrial usher porin activity"/>
    <property type="evidence" value="ECO:0007669"/>
    <property type="project" value="InterPro"/>
</dbReference>
<evidence type="ECO:0000256" key="1">
    <source>
        <dbReference type="ARBA" id="ARBA00004571"/>
    </source>
</evidence>
<proteinExistence type="inferred from homology"/>
<comment type="similarity">
    <text evidence="2">Belongs to the fimbrial export usher family.</text>
</comment>
<accession>A0A3S4KVF2</accession>
<keyword evidence="3" id="KW-0813">Transport</keyword>
<dbReference type="InterPro" id="IPR037224">
    <property type="entry name" value="PapC_N_sf"/>
</dbReference>
<evidence type="ECO:0000256" key="7">
    <source>
        <dbReference type="ARBA" id="ARBA00023136"/>
    </source>
</evidence>
<name>A0A3S4KVF2_ECOLX</name>
<dbReference type="Pfam" id="PF00577">
    <property type="entry name" value="Usher"/>
    <property type="match status" value="1"/>
</dbReference>
<dbReference type="Gene3D" id="3.10.20.410">
    <property type="match status" value="1"/>
</dbReference>
<evidence type="ECO:0000256" key="5">
    <source>
        <dbReference type="ARBA" id="ARBA00022692"/>
    </source>
</evidence>
<evidence type="ECO:0000259" key="9">
    <source>
        <dbReference type="Pfam" id="PF13954"/>
    </source>
</evidence>
<keyword evidence="7" id="KW-0472">Membrane</keyword>
<dbReference type="Pfam" id="PF13954">
    <property type="entry name" value="PapC_N"/>
    <property type="match status" value="1"/>
</dbReference>
<evidence type="ECO:0000256" key="3">
    <source>
        <dbReference type="ARBA" id="ARBA00022448"/>
    </source>
</evidence>
<protein>
    <submittedName>
        <fullName evidence="10">Fimbrial outer membrane usher protein</fullName>
    </submittedName>
</protein>
<evidence type="ECO:0000256" key="4">
    <source>
        <dbReference type="ARBA" id="ARBA00022558"/>
    </source>
</evidence>
<organism evidence="10 11">
    <name type="scientific">Escherichia coli</name>
    <dbReference type="NCBI Taxonomy" id="562"/>
    <lineage>
        <taxon>Bacteria</taxon>
        <taxon>Pseudomonadati</taxon>
        <taxon>Pseudomonadota</taxon>
        <taxon>Gammaproteobacteria</taxon>
        <taxon>Enterobacterales</taxon>
        <taxon>Enterobacteriaceae</taxon>
        <taxon>Escherichia</taxon>
    </lineage>
</organism>
<dbReference type="Proteomes" id="UP000271797">
    <property type="component" value="Chromosome"/>
</dbReference>
<keyword evidence="6" id="KW-0732">Signal</keyword>
<evidence type="ECO:0000313" key="10">
    <source>
        <dbReference type="EMBL" id="VED14382.1"/>
    </source>
</evidence>
<evidence type="ECO:0000256" key="2">
    <source>
        <dbReference type="ARBA" id="ARBA00008064"/>
    </source>
</evidence>
<keyword evidence="5" id="KW-0812">Transmembrane</keyword>
<evidence type="ECO:0000256" key="6">
    <source>
        <dbReference type="ARBA" id="ARBA00022729"/>
    </source>
</evidence>
<dbReference type="InterPro" id="IPR025885">
    <property type="entry name" value="PapC_N"/>
</dbReference>
<dbReference type="AlphaFoldDB" id="A0A3S4KVF2"/>
<keyword evidence="4" id="KW-1029">Fimbrium biogenesis</keyword>
<keyword evidence="8" id="KW-0998">Cell outer membrane</keyword>
<dbReference type="PANTHER" id="PTHR30451">
    <property type="entry name" value="OUTER MEMBRANE USHER PROTEIN"/>
    <property type="match status" value="1"/>
</dbReference>
<feature type="domain" description="PapC N-terminal" evidence="9">
    <location>
        <begin position="43"/>
        <end position="195"/>
    </location>
</feature>
<dbReference type="GO" id="GO:0009297">
    <property type="term" value="P:pilus assembly"/>
    <property type="evidence" value="ECO:0007669"/>
    <property type="project" value="InterPro"/>
</dbReference>
<comment type="subcellular location">
    <subcellularLocation>
        <location evidence="1">Cell outer membrane</location>
        <topology evidence="1">Multi-pass membrane protein</topology>
    </subcellularLocation>
</comment>
<evidence type="ECO:0000256" key="8">
    <source>
        <dbReference type="ARBA" id="ARBA00023237"/>
    </source>
</evidence>
<evidence type="ECO:0000313" key="11">
    <source>
        <dbReference type="Proteomes" id="UP000271797"/>
    </source>
</evidence>
<gene>
    <name evidence="10" type="primary">fimD_2</name>
    <name evidence="10" type="ORF">NCTC9044_05303</name>
</gene>
<dbReference type="InterPro" id="IPR000015">
    <property type="entry name" value="Fimb_usher"/>
</dbReference>
<dbReference type="SUPFAM" id="SSF141729">
    <property type="entry name" value="FimD N-terminal domain-like"/>
    <property type="match status" value="1"/>
</dbReference>
<sequence length="280" mass="31172">MTAFRAAFKAYRMHQVLLLPRFARLTIALGLATAVFPVDAEYYFNPRFLSNDLAESVDLSAFTKGREAPPGTYRVDIYLNDEFMTSRDITFIADDNNADLIPCLSTELLVSLGIKKSALLDNKEHSAEKHVPDNSTCTPLQDRLADASTEFDVGQQHLSLSVPQIYVGRMARGYVSPDLWEEGINAGLLNYSFNGNSINNRSNHNAGKSNYAYLNLQSGINIGSWRLRDNSTWSYNSGSSNSSDSNKWQHINTSAERDIIPLRSRLTVGDSYTDGDILIV</sequence>
<dbReference type="GO" id="GO:0009279">
    <property type="term" value="C:cell outer membrane"/>
    <property type="evidence" value="ECO:0007669"/>
    <property type="project" value="UniProtKB-SubCell"/>
</dbReference>
<dbReference type="EMBL" id="LR134238">
    <property type="protein sequence ID" value="VED14382.1"/>
    <property type="molecule type" value="Genomic_DNA"/>
</dbReference>